<name>A4BUC6_9GAMM</name>
<dbReference type="NCBIfam" id="TIGR01987">
    <property type="entry name" value="HI0074"/>
    <property type="match status" value="1"/>
</dbReference>
<comment type="caution">
    <text evidence="1">The sequence shown here is derived from an EMBL/GenBank/DDBJ whole genome shotgun (WGS) entry which is preliminary data.</text>
</comment>
<proteinExistence type="predicted"/>
<keyword evidence="2" id="KW-1185">Reference proteome</keyword>
<dbReference type="OrthoDB" id="9810452at2"/>
<evidence type="ECO:0000313" key="1">
    <source>
        <dbReference type="EMBL" id="EAR20640.1"/>
    </source>
</evidence>
<dbReference type="EMBL" id="AAOF01000018">
    <property type="protein sequence ID" value="EAR20640.1"/>
    <property type="molecule type" value="Genomic_DNA"/>
</dbReference>
<dbReference type="eggNOG" id="COG1669">
    <property type="taxonomic scope" value="Bacteria"/>
</dbReference>
<protein>
    <recommendedName>
        <fullName evidence="3">Nucleotidyltransferase</fullName>
    </recommendedName>
</protein>
<dbReference type="STRING" id="314278.NB231_01948"/>
<evidence type="ECO:0008006" key="3">
    <source>
        <dbReference type="Google" id="ProtNLM"/>
    </source>
</evidence>
<dbReference type="AlphaFoldDB" id="A4BUC6"/>
<reference evidence="1 2" key="1">
    <citation type="submission" date="2006-02" db="EMBL/GenBank/DDBJ databases">
        <authorList>
            <person name="Waterbury J."/>
            <person name="Ferriera S."/>
            <person name="Johnson J."/>
            <person name="Kravitz S."/>
            <person name="Halpern A."/>
            <person name="Remington K."/>
            <person name="Beeson K."/>
            <person name="Tran B."/>
            <person name="Rogers Y.-H."/>
            <person name="Friedman R."/>
            <person name="Venter J.C."/>
        </authorList>
    </citation>
    <scope>NUCLEOTIDE SEQUENCE [LARGE SCALE GENOMIC DNA]</scope>
    <source>
        <strain evidence="1 2">Nb-231</strain>
    </source>
</reference>
<accession>A4BUC6</accession>
<dbReference type="HOGENOM" id="CLU_118479_1_0_6"/>
<dbReference type="RefSeq" id="WP_004999293.1">
    <property type="nucleotide sequence ID" value="NZ_CH672427.1"/>
</dbReference>
<dbReference type="SUPFAM" id="SSF81593">
    <property type="entry name" value="Nucleotidyltransferase substrate binding subunit/domain"/>
    <property type="match status" value="1"/>
</dbReference>
<dbReference type="Pfam" id="PF08780">
    <property type="entry name" value="NTase_sub_bind"/>
    <property type="match status" value="1"/>
</dbReference>
<evidence type="ECO:0000313" key="2">
    <source>
        <dbReference type="Proteomes" id="UP000003374"/>
    </source>
</evidence>
<sequence length="139" mass="16465">MSELDIRWKQRLANYRKAMTQISNAVDLARTRPLSELERQGLIQAFEFTHELAWKVMKDYFIYQGNTTITGSRDAIREAFSTGLIEDGEGWMETIQSRNRSVHAYNERIAAEIAGRITERYRELFVQFLKRMEQLERQK</sequence>
<dbReference type="Proteomes" id="UP000003374">
    <property type="component" value="Unassembled WGS sequence"/>
</dbReference>
<dbReference type="Gene3D" id="1.20.120.330">
    <property type="entry name" value="Nucleotidyltransferases domain 2"/>
    <property type="match status" value="1"/>
</dbReference>
<organism evidence="1 2">
    <name type="scientific">Nitrococcus mobilis Nb-231</name>
    <dbReference type="NCBI Taxonomy" id="314278"/>
    <lineage>
        <taxon>Bacteria</taxon>
        <taxon>Pseudomonadati</taxon>
        <taxon>Pseudomonadota</taxon>
        <taxon>Gammaproteobacteria</taxon>
        <taxon>Chromatiales</taxon>
        <taxon>Ectothiorhodospiraceae</taxon>
        <taxon>Nitrococcus</taxon>
    </lineage>
</organism>
<gene>
    <name evidence="1" type="ORF">NB231_01948</name>
</gene>
<dbReference type="InterPro" id="IPR010235">
    <property type="entry name" value="HepT"/>
</dbReference>